<feature type="chain" id="PRO_5035445952" description="X8 domain-containing protein" evidence="4">
    <location>
        <begin position="27"/>
        <end position="127"/>
    </location>
</feature>
<keyword evidence="2" id="KW-0336">GPI-anchor</keyword>
<accession>A0A8K0E4A3</accession>
<dbReference type="AlphaFoldDB" id="A0A8K0E4A3"/>
<dbReference type="GO" id="GO:0098552">
    <property type="term" value="C:side of membrane"/>
    <property type="evidence" value="ECO:0007669"/>
    <property type="project" value="UniProtKB-KW"/>
</dbReference>
<dbReference type="GO" id="GO:0005886">
    <property type="term" value="C:plasma membrane"/>
    <property type="evidence" value="ECO:0007669"/>
    <property type="project" value="UniProtKB-SubCell"/>
</dbReference>
<keyword evidence="2" id="KW-0325">Glycoprotein</keyword>
<keyword evidence="7" id="KW-1185">Reference proteome</keyword>
<comment type="caution">
    <text evidence="6">The sequence shown here is derived from an EMBL/GenBank/DDBJ whole genome shotgun (WGS) entry which is preliminary data.</text>
</comment>
<feature type="domain" description="X8" evidence="5">
    <location>
        <begin position="46"/>
        <end position="127"/>
    </location>
</feature>
<dbReference type="PANTHER" id="PTHR31044">
    <property type="entry name" value="BETA-1,3 GLUCANASE"/>
    <property type="match status" value="1"/>
</dbReference>
<evidence type="ECO:0000313" key="6">
    <source>
        <dbReference type="EMBL" id="KAF3436597.1"/>
    </source>
</evidence>
<keyword evidence="3 4" id="KW-0732">Signal</keyword>
<dbReference type="Pfam" id="PF07983">
    <property type="entry name" value="X8"/>
    <property type="match status" value="1"/>
</dbReference>
<evidence type="ECO:0000313" key="7">
    <source>
        <dbReference type="Proteomes" id="UP000796880"/>
    </source>
</evidence>
<dbReference type="InterPro" id="IPR044788">
    <property type="entry name" value="X8_dom_prot"/>
</dbReference>
<evidence type="ECO:0000256" key="4">
    <source>
        <dbReference type="SAM" id="SignalP"/>
    </source>
</evidence>
<protein>
    <recommendedName>
        <fullName evidence="5">X8 domain-containing protein</fullName>
    </recommendedName>
</protein>
<feature type="signal peptide" evidence="4">
    <location>
        <begin position="1"/>
        <end position="26"/>
    </location>
</feature>
<evidence type="ECO:0000256" key="3">
    <source>
        <dbReference type="ARBA" id="ARBA00022729"/>
    </source>
</evidence>
<dbReference type="PANTHER" id="PTHR31044:SF103">
    <property type="entry name" value="MAJOR POLLEN ALLERGEN OLE E 10-LIKE"/>
    <property type="match status" value="1"/>
</dbReference>
<dbReference type="Proteomes" id="UP000796880">
    <property type="component" value="Unassembled WGS sequence"/>
</dbReference>
<dbReference type="GO" id="GO:0009506">
    <property type="term" value="C:plasmodesma"/>
    <property type="evidence" value="ECO:0007669"/>
    <property type="project" value="UniProtKB-ARBA"/>
</dbReference>
<dbReference type="EMBL" id="VOIH02000010">
    <property type="protein sequence ID" value="KAF3436597.1"/>
    <property type="molecule type" value="Genomic_DNA"/>
</dbReference>
<gene>
    <name evidence="6" type="ORF">FNV43_RR23689</name>
</gene>
<organism evidence="6 7">
    <name type="scientific">Rhamnella rubrinervis</name>
    <dbReference type="NCBI Taxonomy" id="2594499"/>
    <lineage>
        <taxon>Eukaryota</taxon>
        <taxon>Viridiplantae</taxon>
        <taxon>Streptophyta</taxon>
        <taxon>Embryophyta</taxon>
        <taxon>Tracheophyta</taxon>
        <taxon>Spermatophyta</taxon>
        <taxon>Magnoliopsida</taxon>
        <taxon>eudicotyledons</taxon>
        <taxon>Gunneridae</taxon>
        <taxon>Pentapetalae</taxon>
        <taxon>rosids</taxon>
        <taxon>fabids</taxon>
        <taxon>Rosales</taxon>
        <taxon>Rhamnaceae</taxon>
        <taxon>rhamnoid group</taxon>
        <taxon>Rhamneae</taxon>
        <taxon>Rhamnella</taxon>
    </lineage>
</organism>
<evidence type="ECO:0000256" key="1">
    <source>
        <dbReference type="ARBA" id="ARBA00004609"/>
    </source>
</evidence>
<proteinExistence type="predicted"/>
<dbReference type="Gene3D" id="1.20.58.1040">
    <property type="match status" value="1"/>
</dbReference>
<evidence type="ECO:0000259" key="5">
    <source>
        <dbReference type="SMART" id="SM00768"/>
    </source>
</evidence>
<name>A0A8K0E4A3_9ROSA</name>
<evidence type="ECO:0000256" key="2">
    <source>
        <dbReference type="ARBA" id="ARBA00022622"/>
    </source>
</evidence>
<sequence>MEVTITKTKLILGIAFLLCFAACTESRNFSTESYQEANTGDEIQATWCIAKPSTEDEKLRENIEYSCGQSGVECGTIQTGGSCFNPDNLVSHASVSMNLFYRAAGKHSWNCHFSGTALIVYQNPCNL</sequence>
<dbReference type="InterPro" id="IPR012946">
    <property type="entry name" value="X8"/>
</dbReference>
<keyword evidence="2" id="KW-0449">Lipoprotein</keyword>
<comment type="subcellular location">
    <subcellularLocation>
        <location evidence="1">Cell membrane</location>
        <topology evidence="1">Lipid-anchor</topology>
        <topology evidence="1">GPI-anchor</topology>
    </subcellularLocation>
</comment>
<keyword evidence="2" id="KW-0472">Membrane</keyword>
<dbReference type="OrthoDB" id="1137391at2759"/>
<reference evidence="6" key="1">
    <citation type="submission" date="2020-03" db="EMBL/GenBank/DDBJ databases">
        <title>A high-quality chromosome-level genome assembly of a woody plant with both climbing and erect habits, Rhamnella rubrinervis.</title>
        <authorList>
            <person name="Lu Z."/>
            <person name="Yang Y."/>
            <person name="Zhu X."/>
            <person name="Sun Y."/>
        </authorList>
    </citation>
    <scope>NUCLEOTIDE SEQUENCE</scope>
    <source>
        <strain evidence="6">BYM</strain>
        <tissue evidence="6">Leaf</tissue>
    </source>
</reference>
<dbReference type="SMART" id="SM00768">
    <property type="entry name" value="X8"/>
    <property type="match status" value="1"/>
</dbReference>